<dbReference type="Pfam" id="PF13473">
    <property type="entry name" value="Cupredoxin_1"/>
    <property type="match status" value="1"/>
</dbReference>
<sequence length="116" mass="12855">MNKIRLVSLPVTSLLFIGSLLLSFGAQAALPAYKLIIKDGRFEPETITVPARTRFKLVISNQGPGAEEFESKRLRKESVIAEGVTRSIVFAPLKPGRYRFFGEFHPDTAQGHIVAK</sequence>
<name>A0A3B1B3B3_9ZZZZ</name>
<gene>
    <name evidence="2" type="ORF">MNBD_GAMMA24-1819</name>
</gene>
<organism evidence="2">
    <name type="scientific">hydrothermal vent metagenome</name>
    <dbReference type="NCBI Taxonomy" id="652676"/>
    <lineage>
        <taxon>unclassified sequences</taxon>
        <taxon>metagenomes</taxon>
        <taxon>ecological metagenomes</taxon>
    </lineage>
</organism>
<proteinExistence type="predicted"/>
<feature type="domain" description="EfeO-type cupredoxin-like" evidence="1">
    <location>
        <begin position="21"/>
        <end position="115"/>
    </location>
</feature>
<reference evidence="2" key="1">
    <citation type="submission" date="2018-06" db="EMBL/GenBank/DDBJ databases">
        <authorList>
            <person name="Zhirakovskaya E."/>
        </authorList>
    </citation>
    <scope>NUCLEOTIDE SEQUENCE</scope>
</reference>
<evidence type="ECO:0000259" key="1">
    <source>
        <dbReference type="Pfam" id="PF13473"/>
    </source>
</evidence>
<protein>
    <recommendedName>
        <fullName evidence="1">EfeO-type cupredoxin-like domain-containing protein</fullName>
    </recommendedName>
</protein>
<dbReference type="InterPro" id="IPR028096">
    <property type="entry name" value="EfeO_Cupredoxin"/>
</dbReference>
<dbReference type="Gene3D" id="2.60.40.420">
    <property type="entry name" value="Cupredoxins - blue copper proteins"/>
    <property type="match status" value="1"/>
</dbReference>
<evidence type="ECO:0000313" key="2">
    <source>
        <dbReference type="EMBL" id="VAX12829.1"/>
    </source>
</evidence>
<accession>A0A3B1B3B3</accession>
<dbReference type="InterPro" id="IPR008972">
    <property type="entry name" value="Cupredoxin"/>
</dbReference>
<dbReference type="AlphaFoldDB" id="A0A3B1B3B3"/>
<dbReference type="SUPFAM" id="SSF49503">
    <property type="entry name" value="Cupredoxins"/>
    <property type="match status" value="1"/>
</dbReference>
<dbReference type="EMBL" id="UOFZ01000064">
    <property type="protein sequence ID" value="VAX12829.1"/>
    <property type="molecule type" value="Genomic_DNA"/>
</dbReference>